<feature type="compositionally biased region" description="Low complexity" evidence="1">
    <location>
        <begin position="152"/>
        <end position="161"/>
    </location>
</feature>
<dbReference type="PANTHER" id="PTHR28089:SF1">
    <property type="entry name" value="PROTEIN ZDS1-RELATED"/>
    <property type="match status" value="1"/>
</dbReference>
<feature type="compositionally biased region" description="Low complexity" evidence="1">
    <location>
        <begin position="78"/>
        <end position="99"/>
    </location>
</feature>
<feature type="compositionally biased region" description="Polar residues" evidence="1">
    <location>
        <begin position="405"/>
        <end position="425"/>
    </location>
</feature>
<feature type="region of interest" description="Disordered" evidence="1">
    <location>
        <begin position="378"/>
        <end position="442"/>
    </location>
</feature>
<feature type="compositionally biased region" description="Polar residues" evidence="1">
    <location>
        <begin position="170"/>
        <end position="181"/>
    </location>
</feature>
<keyword evidence="4" id="KW-1185">Reference proteome</keyword>
<feature type="region of interest" description="Disordered" evidence="1">
    <location>
        <begin position="330"/>
        <end position="351"/>
    </location>
</feature>
<dbReference type="GO" id="GO:0010971">
    <property type="term" value="P:positive regulation of G2/M transition of mitotic cell cycle"/>
    <property type="evidence" value="ECO:0007669"/>
    <property type="project" value="TreeGrafter"/>
</dbReference>
<feature type="domain" description="Protein Zds1 C-terminal" evidence="2">
    <location>
        <begin position="854"/>
        <end position="906"/>
    </location>
</feature>
<evidence type="ECO:0000313" key="4">
    <source>
        <dbReference type="Proteomes" id="UP000191144"/>
    </source>
</evidence>
<name>A0A1G4KA36_9SACH</name>
<feature type="region of interest" description="Disordered" evidence="1">
    <location>
        <begin position="147"/>
        <end position="181"/>
    </location>
</feature>
<dbReference type="SMART" id="SM01327">
    <property type="entry name" value="Zds_C"/>
    <property type="match status" value="1"/>
</dbReference>
<protein>
    <submittedName>
        <fullName evidence="3">LAME_0G13586g1_1</fullName>
    </submittedName>
</protein>
<gene>
    <name evidence="3" type="ORF">LAME_0G13586G</name>
</gene>
<dbReference type="AlphaFoldDB" id="A0A1G4KA36"/>
<feature type="region of interest" description="Disordered" evidence="1">
    <location>
        <begin position="673"/>
        <end position="706"/>
    </location>
</feature>
<dbReference type="PANTHER" id="PTHR28089">
    <property type="entry name" value="PROTEIN ZDS1-RELATED"/>
    <property type="match status" value="1"/>
</dbReference>
<organism evidence="3 4">
    <name type="scientific">Lachancea meyersii CBS 8951</name>
    <dbReference type="NCBI Taxonomy" id="1266667"/>
    <lineage>
        <taxon>Eukaryota</taxon>
        <taxon>Fungi</taxon>
        <taxon>Dikarya</taxon>
        <taxon>Ascomycota</taxon>
        <taxon>Saccharomycotina</taxon>
        <taxon>Saccharomycetes</taxon>
        <taxon>Saccharomycetales</taxon>
        <taxon>Saccharomycetaceae</taxon>
        <taxon>Lachancea</taxon>
    </lineage>
</organism>
<feature type="region of interest" description="Disordered" evidence="1">
    <location>
        <begin position="76"/>
        <end position="130"/>
    </location>
</feature>
<dbReference type="OrthoDB" id="5589766at2759"/>
<feature type="compositionally biased region" description="Low complexity" evidence="1">
    <location>
        <begin position="583"/>
        <end position="592"/>
    </location>
</feature>
<evidence type="ECO:0000259" key="2">
    <source>
        <dbReference type="SMART" id="SM01327"/>
    </source>
</evidence>
<dbReference type="InterPro" id="IPR040206">
    <property type="entry name" value="Zds1/2"/>
</dbReference>
<reference evidence="4" key="1">
    <citation type="submission" date="2016-03" db="EMBL/GenBank/DDBJ databases">
        <authorList>
            <person name="Devillers Hugo."/>
        </authorList>
    </citation>
    <scope>NUCLEOTIDE SEQUENCE [LARGE SCALE GENOMIC DNA]</scope>
</reference>
<sequence length="924" mass="101920">MSQSGLQDDTEEYNSKDRLDLGIDANRGYQSRSEKRKSEVLIAAQSLDSELQHVKNLKRISIGSLDLLMDPELEFRVSPTKSQSSRSDDSSSVDSPAESPVEDESCDLTSSSDGNTDHDDDEDGYSYINDDSIDVTSTEYLESPVDLAVGHSSQSGRVLSGVRRRGLSGKSQTHKPGQSEDSVAQNLLWVPASKHPSVKPENFLELVQDTLHTLKVDPGSEACRNDLSTSSSSNSSISPSSQVRSGSDVLVRRPSGLRKSYTELEDLLQQEAGSNNENIEMHGKKVSPYRMASKSASLRDLTEELTRISNRAGFTDSDAVSLARTLSVASSYGEQNSDYSSDTSDNHQDNEFASSMFTKNGLAIPARSSLRRSKFNTYRIRTHSGSEPVLPSTGQNKEEPPKGNQLASPLQSNDNVLQSPNSFNDFDNIYDHYRQDSSGSSIEFQSPLTHEKIDEAALQEPDDEDIKANADTRPKDTTIEIISDNTATSLKLNNEKSKHEDSKLQSSQSSRRRGGWNWFGKKSSKDAENAKETRRKLSSDFLNVRDNDSKDNNRSLDKVNHSRNRHHKIDNGAETPEVKEPAKTSSNTSPSKKSTREKKFIQLFKRNRSASTGHREAGEIMETREKLGGATHDTLRTRASSADLAGHVTKKEGHTLVDRKASLGGIDSVSKYDVDRKDSSHKPLSKLQPSVNVTSRKKPAFNEEKENAKKVELQVPNAGKDTGNKTIFGSELELKPDHGETNFQKLTEESHATIEAQISVREKNAERTSESGNTIVAPAVDATHDGNSAVQGTVITASESAESEESSQVAAPAAGGYSLPPRKLTFEDVVKPSRPNAPMEFSDSSFGFPLPPLTTSTVVMIDQRLPINVERAIYRLSHLKLGDPKRELRQQVVLSNFMYAYLNLVNHSLYLQQLEDENREALEV</sequence>
<evidence type="ECO:0000256" key="1">
    <source>
        <dbReference type="SAM" id="MobiDB-lite"/>
    </source>
</evidence>
<feature type="compositionally biased region" description="Basic and acidic residues" evidence="1">
    <location>
        <begin position="523"/>
        <end position="560"/>
    </location>
</feature>
<dbReference type="Proteomes" id="UP000191144">
    <property type="component" value="Chromosome G"/>
</dbReference>
<feature type="region of interest" description="Disordered" evidence="1">
    <location>
        <begin position="221"/>
        <end position="254"/>
    </location>
</feature>
<dbReference type="EMBL" id="LT598484">
    <property type="protein sequence ID" value="SCV01029.1"/>
    <property type="molecule type" value="Genomic_DNA"/>
</dbReference>
<dbReference type="InterPro" id="IPR013941">
    <property type="entry name" value="ZDS1_C"/>
</dbReference>
<feature type="region of interest" description="Disordered" evidence="1">
    <location>
        <begin position="490"/>
        <end position="597"/>
    </location>
</feature>
<accession>A0A1G4KA36</accession>
<feature type="compositionally biased region" description="Low complexity" evidence="1">
    <location>
        <begin position="228"/>
        <end position="247"/>
    </location>
</feature>
<proteinExistence type="predicted"/>
<feature type="compositionally biased region" description="Polar residues" evidence="1">
    <location>
        <begin position="330"/>
        <end position="343"/>
    </location>
</feature>
<dbReference type="GO" id="GO:0030010">
    <property type="term" value="P:establishment of cell polarity"/>
    <property type="evidence" value="ECO:0007669"/>
    <property type="project" value="TreeGrafter"/>
</dbReference>
<dbReference type="Pfam" id="PF08632">
    <property type="entry name" value="Zds_C"/>
    <property type="match status" value="1"/>
</dbReference>
<dbReference type="GO" id="GO:0005737">
    <property type="term" value="C:cytoplasm"/>
    <property type="evidence" value="ECO:0007669"/>
    <property type="project" value="TreeGrafter"/>
</dbReference>
<feature type="region of interest" description="Disordered" evidence="1">
    <location>
        <begin position="1"/>
        <end position="39"/>
    </location>
</feature>
<evidence type="ECO:0000313" key="3">
    <source>
        <dbReference type="EMBL" id="SCV01029.1"/>
    </source>
</evidence>
<feature type="compositionally biased region" description="Basic and acidic residues" evidence="1">
    <location>
        <begin position="493"/>
        <end position="503"/>
    </location>
</feature>